<comment type="similarity">
    <text evidence="2 10">Belongs to the mitochondrial carrier (TC 2.A.29) family.</text>
</comment>
<keyword evidence="4 9" id="KW-0812">Transmembrane</keyword>
<evidence type="ECO:0000256" key="5">
    <source>
        <dbReference type="ARBA" id="ARBA00022737"/>
    </source>
</evidence>
<dbReference type="GO" id="GO:0015228">
    <property type="term" value="F:coenzyme A transmembrane transporter activity"/>
    <property type="evidence" value="ECO:0007669"/>
    <property type="project" value="TreeGrafter"/>
</dbReference>
<dbReference type="EMBL" id="KE504146">
    <property type="protein sequence ID" value="EPT00799.1"/>
    <property type="molecule type" value="Genomic_DNA"/>
</dbReference>
<dbReference type="eggNOG" id="KOG0769">
    <property type="taxonomic scope" value="Eukaryota"/>
</dbReference>
<dbReference type="GO" id="GO:0015230">
    <property type="term" value="F:FAD transmembrane transporter activity"/>
    <property type="evidence" value="ECO:0007669"/>
    <property type="project" value="TreeGrafter"/>
</dbReference>
<evidence type="ECO:0000256" key="2">
    <source>
        <dbReference type="ARBA" id="ARBA00006375"/>
    </source>
</evidence>
<dbReference type="Gene3D" id="1.50.40.10">
    <property type="entry name" value="Mitochondrial carrier domain"/>
    <property type="match status" value="1"/>
</dbReference>
<dbReference type="GO" id="GO:0015217">
    <property type="term" value="F:ADP transmembrane transporter activity"/>
    <property type="evidence" value="ECO:0007669"/>
    <property type="project" value="TreeGrafter"/>
</dbReference>
<feature type="transmembrane region" description="Helical" evidence="11">
    <location>
        <begin position="6"/>
        <end position="35"/>
    </location>
</feature>
<proteinExistence type="inferred from homology"/>
<dbReference type="SUPFAM" id="SSF103506">
    <property type="entry name" value="Mitochondrial carrier"/>
    <property type="match status" value="1"/>
</dbReference>
<dbReference type="InParanoid" id="S8EC57"/>
<keyword evidence="8" id="KW-0576">Peroxisome</keyword>
<dbReference type="STRING" id="743788.S8EC57"/>
<name>S8EC57_FOMSC</name>
<dbReference type="InterPro" id="IPR052217">
    <property type="entry name" value="Mito/Peroxisomal_Carrier"/>
</dbReference>
<reference evidence="12 13" key="1">
    <citation type="journal article" date="2012" name="Science">
        <title>The Paleozoic origin of enzymatic lignin decomposition reconstructed from 31 fungal genomes.</title>
        <authorList>
            <person name="Floudas D."/>
            <person name="Binder M."/>
            <person name="Riley R."/>
            <person name="Barry K."/>
            <person name="Blanchette R.A."/>
            <person name="Henrissat B."/>
            <person name="Martinez A.T."/>
            <person name="Otillar R."/>
            <person name="Spatafora J.W."/>
            <person name="Yadav J.S."/>
            <person name="Aerts A."/>
            <person name="Benoit I."/>
            <person name="Boyd A."/>
            <person name="Carlson A."/>
            <person name="Copeland A."/>
            <person name="Coutinho P.M."/>
            <person name="de Vries R.P."/>
            <person name="Ferreira P."/>
            <person name="Findley K."/>
            <person name="Foster B."/>
            <person name="Gaskell J."/>
            <person name="Glotzer D."/>
            <person name="Gorecki P."/>
            <person name="Heitman J."/>
            <person name="Hesse C."/>
            <person name="Hori C."/>
            <person name="Igarashi K."/>
            <person name="Jurgens J.A."/>
            <person name="Kallen N."/>
            <person name="Kersten P."/>
            <person name="Kohler A."/>
            <person name="Kuees U."/>
            <person name="Kumar T.K.A."/>
            <person name="Kuo A."/>
            <person name="LaButti K."/>
            <person name="Larrondo L.F."/>
            <person name="Lindquist E."/>
            <person name="Ling A."/>
            <person name="Lombard V."/>
            <person name="Lucas S."/>
            <person name="Lundell T."/>
            <person name="Martin R."/>
            <person name="McLaughlin D.J."/>
            <person name="Morgenstern I."/>
            <person name="Morin E."/>
            <person name="Murat C."/>
            <person name="Nagy L.G."/>
            <person name="Nolan M."/>
            <person name="Ohm R.A."/>
            <person name="Patyshakuliyeva A."/>
            <person name="Rokas A."/>
            <person name="Ruiz-Duenas F.J."/>
            <person name="Sabat G."/>
            <person name="Salamov A."/>
            <person name="Samejima M."/>
            <person name="Schmutz J."/>
            <person name="Slot J.C."/>
            <person name="St John F."/>
            <person name="Stenlid J."/>
            <person name="Sun H."/>
            <person name="Sun S."/>
            <person name="Syed K."/>
            <person name="Tsang A."/>
            <person name="Wiebenga A."/>
            <person name="Young D."/>
            <person name="Pisabarro A."/>
            <person name="Eastwood D.C."/>
            <person name="Martin F."/>
            <person name="Cullen D."/>
            <person name="Grigoriev I.V."/>
            <person name="Hibbett D.S."/>
        </authorList>
    </citation>
    <scope>NUCLEOTIDE SEQUENCE</scope>
    <source>
        <strain evidence="13">FP-58527</strain>
    </source>
</reference>
<dbReference type="PROSITE" id="PS50920">
    <property type="entry name" value="SOLCAR"/>
    <property type="match status" value="3"/>
</dbReference>
<dbReference type="HOGENOM" id="CLU_015166_6_3_1"/>
<keyword evidence="5" id="KW-0677">Repeat</keyword>
<feature type="repeat" description="Solcar" evidence="9">
    <location>
        <begin position="99"/>
        <end position="193"/>
    </location>
</feature>
<dbReference type="GO" id="GO:0080122">
    <property type="term" value="F:AMP transmembrane transporter activity"/>
    <property type="evidence" value="ECO:0007669"/>
    <property type="project" value="TreeGrafter"/>
</dbReference>
<comment type="subcellular location">
    <subcellularLocation>
        <location evidence="1">Peroxisome membrane</location>
        <topology evidence="1">Multi-pass membrane protein</topology>
    </subcellularLocation>
</comment>
<keyword evidence="13" id="KW-1185">Reference proteome</keyword>
<dbReference type="Pfam" id="PF00153">
    <property type="entry name" value="Mito_carr"/>
    <property type="match status" value="3"/>
</dbReference>
<evidence type="ECO:0000256" key="11">
    <source>
        <dbReference type="SAM" id="Phobius"/>
    </source>
</evidence>
<evidence type="ECO:0000256" key="9">
    <source>
        <dbReference type="PROSITE-ProRule" id="PRU00282"/>
    </source>
</evidence>
<dbReference type="InterPro" id="IPR018108">
    <property type="entry name" value="MCP_transmembrane"/>
</dbReference>
<keyword evidence="3 10" id="KW-0813">Transport</keyword>
<feature type="repeat" description="Solcar" evidence="9">
    <location>
        <begin position="3"/>
        <end position="88"/>
    </location>
</feature>
<evidence type="ECO:0000313" key="12">
    <source>
        <dbReference type="EMBL" id="EPT00799.1"/>
    </source>
</evidence>
<evidence type="ECO:0008006" key="14">
    <source>
        <dbReference type="Google" id="ProtNLM"/>
    </source>
</evidence>
<dbReference type="GO" id="GO:0044610">
    <property type="term" value="F:FMN transmembrane transporter activity"/>
    <property type="evidence" value="ECO:0007669"/>
    <property type="project" value="TreeGrafter"/>
</dbReference>
<dbReference type="GO" id="GO:0005347">
    <property type="term" value="F:ATP transmembrane transporter activity"/>
    <property type="evidence" value="ECO:0007669"/>
    <property type="project" value="TreeGrafter"/>
</dbReference>
<sequence>MPSDSTIHAVAGAAGGVLAMTATYPLIFLSTRAAVETKKERKSVYEAVIDIIRREGIVGLYSGLGSSLLGIAVTNGVYYYFYERSRGAILASRRGGKGLSTLESILTGLVAGSATTIISNPIWVVQASQAVRGMDQSSDQTGPKPRKMGIIDTIQHILRKDGIAAFWRGIGPALVLVMNPVIQYTVFEQLKNTVIRRRTARLRASDATSSAVAVLSDIDYFILGALSKLVATSSTYPYIVVKSRLQAGQAHAMRYKSSLDGLLTIIREEGVEGLYKGVGSKLLQSVLTAAILFMCQRRIYEITKTATVALDK</sequence>
<evidence type="ECO:0000256" key="10">
    <source>
        <dbReference type="RuleBase" id="RU000488"/>
    </source>
</evidence>
<evidence type="ECO:0000256" key="8">
    <source>
        <dbReference type="ARBA" id="ARBA00023140"/>
    </source>
</evidence>
<dbReference type="GO" id="GO:0005778">
    <property type="term" value="C:peroxisomal membrane"/>
    <property type="evidence" value="ECO:0007669"/>
    <property type="project" value="UniProtKB-SubCell"/>
</dbReference>
<evidence type="ECO:0000256" key="4">
    <source>
        <dbReference type="ARBA" id="ARBA00022692"/>
    </source>
</evidence>
<keyword evidence="7 9" id="KW-0472">Membrane</keyword>
<dbReference type="InterPro" id="IPR023395">
    <property type="entry name" value="MCP_dom_sf"/>
</dbReference>
<evidence type="ECO:0000256" key="7">
    <source>
        <dbReference type="ARBA" id="ARBA00023136"/>
    </source>
</evidence>
<dbReference type="AlphaFoldDB" id="S8EC57"/>
<evidence type="ECO:0000256" key="6">
    <source>
        <dbReference type="ARBA" id="ARBA00022989"/>
    </source>
</evidence>
<feature type="repeat" description="Solcar" evidence="9">
    <location>
        <begin position="215"/>
        <end position="302"/>
    </location>
</feature>
<feature type="transmembrane region" description="Helical" evidence="11">
    <location>
        <begin position="56"/>
        <end position="81"/>
    </location>
</feature>
<dbReference type="OrthoDB" id="2019556at2759"/>
<organism evidence="12 13">
    <name type="scientific">Fomitopsis schrenkii</name>
    <name type="common">Brown rot fungus</name>
    <dbReference type="NCBI Taxonomy" id="2126942"/>
    <lineage>
        <taxon>Eukaryota</taxon>
        <taxon>Fungi</taxon>
        <taxon>Dikarya</taxon>
        <taxon>Basidiomycota</taxon>
        <taxon>Agaricomycotina</taxon>
        <taxon>Agaricomycetes</taxon>
        <taxon>Polyporales</taxon>
        <taxon>Fomitopsis</taxon>
    </lineage>
</organism>
<keyword evidence="6 11" id="KW-1133">Transmembrane helix</keyword>
<evidence type="ECO:0000256" key="3">
    <source>
        <dbReference type="ARBA" id="ARBA00022448"/>
    </source>
</evidence>
<dbReference type="Proteomes" id="UP000015241">
    <property type="component" value="Unassembled WGS sequence"/>
</dbReference>
<dbReference type="GO" id="GO:0051724">
    <property type="term" value="F:NAD transmembrane transporter activity"/>
    <property type="evidence" value="ECO:0007669"/>
    <property type="project" value="TreeGrafter"/>
</dbReference>
<evidence type="ECO:0000256" key="1">
    <source>
        <dbReference type="ARBA" id="ARBA00004585"/>
    </source>
</evidence>
<protein>
    <recommendedName>
        <fullName evidence="14">Mitochondrial carrier</fullName>
    </recommendedName>
</protein>
<dbReference type="PANTHER" id="PTHR45939:SF5">
    <property type="entry name" value="PEROXISOMAL MEMBRANE PROTEIN PMP34"/>
    <property type="match status" value="1"/>
</dbReference>
<gene>
    <name evidence="12" type="ORF">FOMPIDRAFT_1162515</name>
</gene>
<dbReference type="PANTHER" id="PTHR45939">
    <property type="entry name" value="PEROXISOMAL MEMBRANE PROTEIN PMP34-RELATED"/>
    <property type="match status" value="1"/>
</dbReference>
<accession>S8EC57</accession>
<evidence type="ECO:0000313" key="13">
    <source>
        <dbReference type="Proteomes" id="UP000015241"/>
    </source>
</evidence>